<dbReference type="Pfam" id="PF06259">
    <property type="entry name" value="Abhydrolase_8"/>
    <property type="match status" value="1"/>
</dbReference>
<name>A0A542Y779_9MICO</name>
<feature type="domain" description="DUF1023" evidence="2">
    <location>
        <begin position="403"/>
        <end position="561"/>
    </location>
</feature>
<sequence length="645" mass="67661">MPIKFDDAVADGVLTELARSSGALRGQSATRSSAAEIAMVNFAGAYSRVFAITRRVEVEDRLRLAGVLDDLATTIRDAKTKAEAERSRLNDLAAWQVREDQRAVERAADPTGAAHAGSAATDPKPSEYAIAPPEIAGAFAPGRRDRSARGGPSGGRSSADPSRLRTFVSRSRTLDTGLEEHIPALQNAWVSFVEHCSWLRFGTMSFVSGFPRMVTENVADAKWVGRIADQFARAGGGTLSNARLDLLARSTVLDIADSPRFKQLLNGDLSPEEAAEYWHSLGLTPADVQLLPPAALLALASMSGLPAWAQDAASREFLDYAIANPKLAYELMGFSDPLAAVNARHPSLNGAAEALPDVSYGDFVRQLEAIKGALTEAEKEADRMPGAPAVQLLGLGSHDGALVAGISLGDLDAASNIGVLVSGMGSGVGDMFNGNKAAQALYNDAKRKNDSASFAVVNWIGYRSPTKVSQVRSLEHADSGAQELTSFLNGLSASRGEYGSPPTQLAVFGHSYGSTVAVQALKQTNFDVGAVVTLGSAGVADGTTAGQINATQKYAVHATGDNLAWMGKGGGKGLDPREIDGFEALSAEASVGPGGVLLKATTMHSLYAEKDSWRPWNTDGTVGYLSQDSTSLGESGTVLARPAEK</sequence>
<dbReference type="AlphaFoldDB" id="A0A542Y779"/>
<dbReference type="OrthoDB" id="3259161at2"/>
<gene>
    <name evidence="3" type="ORF">FB468_1894</name>
</gene>
<dbReference type="RefSeq" id="WP_141887118.1">
    <property type="nucleotide sequence ID" value="NZ_BAAAUY010000001.1"/>
</dbReference>
<dbReference type="Proteomes" id="UP000319094">
    <property type="component" value="Unassembled WGS sequence"/>
</dbReference>
<organism evidence="3 4">
    <name type="scientific">Leucobacter komagatae</name>
    <dbReference type="NCBI Taxonomy" id="55969"/>
    <lineage>
        <taxon>Bacteria</taxon>
        <taxon>Bacillati</taxon>
        <taxon>Actinomycetota</taxon>
        <taxon>Actinomycetes</taxon>
        <taxon>Micrococcales</taxon>
        <taxon>Microbacteriaceae</taxon>
        <taxon>Leucobacter</taxon>
    </lineage>
</organism>
<accession>A0A542Y779</accession>
<keyword evidence="4" id="KW-1185">Reference proteome</keyword>
<feature type="region of interest" description="Disordered" evidence="1">
    <location>
        <begin position="626"/>
        <end position="645"/>
    </location>
</feature>
<comment type="caution">
    <text evidence="3">The sequence shown here is derived from an EMBL/GenBank/DDBJ whole genome shotgun (WGS) entry which is preliminary data.</text>
</comment>
<protein>
    <submittedName>
        <fullName evidence="3">Alpha/beta hydrolase family protein</fullName>
    </submittedName>
</protein>
<dbReference type="Gene3D" id="3.40.50.1820">
    <property type="entry name" value="alpha/beta hydrolase"/>
    <property type="match status" value="1"/>
</dbReference>
<dbReference type="GO" id="GO:0016787">
    <property type="term" value="F:hydrolase activity"/>
    <property type="evidence" value="ECO:0007669"/>
    <property type="project" value="UniProtKB-KW"/>
</dbReference>
<evidence type="ECO:0000259" key="2">
    <source>
        <dbReference type="Pfam" id="PF06259"/>
    </source>
</evidence>
<proteinExistence type="predicted"/>
<dbReference type="InterPro" id="IPR029058">
    <property type="entry name" value="AB_hydrolase_fold"/>
</dbReference>
<evidence type="ECO:0000313" key="4">
    <source>
        <dbReference type="Proteomes" id="UP000319094"/>
    </source>
</evidence>
<reference evidence="3 4" key="1">
    <citation type="submission" date="2019-06" db="EMBL/GenBank/DDBJ databases">
        <title>Sequencing the genomes of 1000 actinobacteria strains.</title>
        <authorList>
            <person name="Klenk H.-P."/>
        </authorList>
    </citation>
    <scope>NUCLEOTIDE SEQUENCE [LARGE SCALE GENOMIC DNA]</scope>
    <source>
        <strain evidence="3 4">DSM 8803</strain>
    </source>
</reference>
<evidence type="ECO:0000313" key="3">
    <source>
        <dbReference type="EMBL" id="TQL43857.1"/>
    </source>
</evidence>
<evidence type="ECO:0000256" key="1">
    <source>
        <dbReference type="SAM" id="MobiDB-lite"/>
    </source>
</evidence>
<dbReference type="InterPro" id="IPR010427">
    <property type="entry name" value="DUF1023"/>
</dbReference>
<feature type="region of interest" description="Disordered" evidence="1">
    <location>
        <begin position="101"/>
        <end position="166"/>
    </location>
</feature>
<dbReference type="EMBL" id="VFON01000001">
    <property type="protein sequence ID" value="TQL43857.1"/>
    <property type="molecule type" value="Genomic_DNA"/>
</dbReference>
<dbReference type="SUPFAM" id="SSF53474">
    <property type="entry name" value="alpha/beta-Hydrolases"/>
    <property type="match status" value="1"/>
</dbReference>
<keyword evidence="3" id="KW-0378">Hydrolase</keyword>